<dbReference type="Pfam" id="PF11033">
    <property type="entry name" value="ComJ"/>
    <property type="match status" value="1"/>
</dbReference>
<evidence type="ECO:0000313" key="1">
    <source>
        <dbReference type="EMBL" id="EDQ48673.1"/>
    </source>
</evidence>
<dbReference type="InterPro" id="IPR038691">
    <property type="entry name" value="ComJ_sf"/>
</dbReference>
<accession>A9U6N0</accession>
<name>A9U6N0_PHYPA</name>
<sequence length="281" mass="29977">MISVCSDKFSAASQLEGAFRLLAVLVYGFSPPSSRTNEGSQRMRKETDGRKVLVHEHSGPIKGNRRLLFPEVGQGFAWKNRSISSFEAMDDSRCNVAVAVEEGEPEAAAGSVRSILVPFEVPADGKLSIASILSSTVEADVPPGSCGLVFNAVPGADGDAEEQPWTYIFALYPGYEGKAALLVQDEALEPPSPLLLAASAGRPYIDPTLPGRSIEIGRPDPLVVVAFFRSAVLFQPVRFGKAADADPQPPAEYGVAFRDRAAGRSCWEDGFAGSPARLVHD</sequence>
<dbReference type="AlphaFoldDB" id="A9U6N0"/>
<protein>
    <submittedName>
        <fullName evidence="1">Predicted protein</fullName>
    </submittedName>
</protein>
<dbReference type="Gene3D" id="2.60.34.30">
    <property type="entry name" value="Competence, DNA-entry nuclease inhibitor, ComJ"/>
    <property type="match status" value="1"/>
</dbReference>
<gene>
    <name evidence="1" type="ORF">PHYPADRAFT_103377</name>
</gene>
<dbReference type="InterPro" id="IPR020354">
    <property type="entry name" value="Competence_nuclease_inhibitor"/>
</dbReference>
<reference evidence="1" key="1">
    <citation type="journal article" date="2008" name="Science">
        <title>The Physcomitrella genome reveals evolutionary insights into the conquest of land by plants.</title>
        <authorList>
            <person name="Rensing S."/>
            <person name="Lang D."/>
            <person name="Zimmer A."/>
            <person name="Terry A."/>
            <person name="Salamov A."/>
            <person name="Shapiro H."/>
            <person name="Nishiyama T."/>
            <person name="Perroud P.-F."/>
            <person name="Lindquist E."/>
            <person name="Kamisugi Y."/>
            <person name="Tanahashi T."/>
            <person name="Sakakibara K."/>
            <person name="Fujita T."/>
            <person name="Oishi K."/>
            <person name="Shin-I T."/>
            <person name="Kuroki Y."/>
            <person name="Toyoda A."/>
            <person name="Suzuki Y."/>
            <person name="Hashimoto A."/>
            <person name="Yamaguchi K."/>
            <person name="Sugano A."/>
            <person name="Kohara Y."/>
            <person name="Fujiyama A."/>
            <person name="Anterola A."/>
            <person name="Aoki S."/>
            <person name="Ashton N."/>
            <person name="Barbazuk W.B."/>
            <person name="Barker E."/>
            <person name="Bennetzen J."/>
            <person name="Bezanilla M."/>
            <person name="Blankenship R."/>
            <person name="Cho S.H."/>
            <person name="Dutcher S."/>
            <person name="Estelle M."/>
            <person name="Fawcett J.A."/>
            <person name="Gundlach H."/>
            <person name="Hanada K."/>
            <person name="Heyl A."/>
            <person name="Hicks K.A."/>
            <person name="Hugh J."/>
            <person name="Lohr M."/>
            <person name="Mayer K."/>
            <person name="Melkozernov A."/>
            <person name="Murata T."/>
            <person name="Nelson D."/>
            <person name="Pils B."/>
            <person name="Prigge M."/>
            <person name="Reiss B."/>
            <person name="Renner T."/>
            <person name="Rombauts S."/>
            <person name="Rushton P."/>
            <person name="Sanderfoot A."/>
            <person name="Schween G."/>
            <person name="Shiu S.-H."/>
            <person name="Stueber K."/>
            <person name="Theodoulou F.L."/>
            <person name="Tu H."/>
            <person name="Van de Peer Y."/>
            <person name="Verrier P.J."/>
            <person name="Waters E."/>
            <person name="Wood A."/>
            <person name="Yang L."/>
            <person name="Cove D."/>
            <person name="Cuming A."/>
            <person name="Hasebe M."/>
            <person name="Lucas S."/>
            <person name="Mishler D.B."/>
            <person name="Reski R."/>
            <person name="Grigoriev I."/>
            <person name="Quatrano R.S."/>
            <person name="Boore J.L."/>
        </authorList>
    </citation>
    <scope>NUCLEOTIDE SEQUENCE [LARGE SCALE GENOMIC DNA]</scope>
</reference>
<dbReference type="EMBL" id="DS546112">
    <property type="protein sequence ID" value="EDQ48673.1"/>
    <property type="molecule type" value="Genomic_DNA"/>
</dbReference>
<organism>
    <name type="scientific">Physcomitrium patens</name>
    <name type="common">Spreading-leaved earth moss</name>
    <name type="synonym">Physcomitrella patens</name>
    <dbReference type="NCBI Taxonomy" id="3218"/>
    <lineage>
        <taxon>Eukaryota</taxon>
        <taxon>Viridiplantae</taxon>
        <taxon>Streptophyta</taxon>
        <taxon>Embryophyta</taxon>
        <taxon>Bryophyta</taxon>
        <taxon>Bryophytina</taxon>
        <taxon>Bryopsida</taxon>
        <taxon>Funariidae</taxon>
        <taxon>Funariales</taxon>
        <taxon>Funariaceae</taxon>
        <taxon>Physcomitrium</taxon>
    </lineage>
</organism>
<proteinExistence type="predicted"/>